<dbReference type="SUPFAM" id="SSF55174">
    <property type="entry name" value="Alpha-L RNA-binding motif"/>
    <property type="match status" value="1"/>
</dbReference>
<reference evidence="2" key="2">
    <citation type="submission" date="2022-07" db="EMBL/GenBank/DDBJ databases">
        <title>Complete genome of Mycoplasma caviae type strain G122.</title>
        <authorList>
            <person name="Spergser J."/>
        </authorList>
    </citation>
    <scope>NUCLEOTIDE SEQUENCE</scope>
    <source>
        <strain evidence="2">G122</strain>
    </source>
</reference>
<dbReference type="Gene3D" id="3.10.290.10">
    <property type="entry name" value="RNA-binding S4 domain"/>
    <property type="match status" value="1"/>
</dbReference>
<dbReference type="PROSITE" id="PS50889">
    <property type="entry name" value="S4"/>
    <property type="match status" value="1"/>
</dbReference>
<evidence type="ECO:0000313" key="4">
    <source>
        <dbReference type="Proteomes" id="UP000280036"/>
    </source>
</evidence>
<keyword evidence="1" id="KW-0694">RNA-binding</keyword>
<gene>
    <name evidence="3" type="primary">yaaA</name>
    <name evidence="3" type="ORF">NCTC10126_00453</name>
    <name evidence="2" type="ORF">NPA07_00015</name>
</gene>
<sequence>MNNEIFLKDEYITIGQLLKKIGLIDTGGQAKAYLISTKILINDKKPKGRSAKVKIGDIVWVNNKVFVIKKLENQYEK</sequence>
<dbReference type="EMBL" id="CP101806">
    <property type="protein sequence ID" value="UUD35255.1"/>
    <property type="molecule type" value="Genomic_DNA"/>
</dbReference>
<evidence type="ECO:0000313" key="3">
    <source>
        <dbReference type="EMBL" id="VDR41961.1"/>
    </source>
</evidence>
<dbReference type="AlphaFoldDB" id="A0A3P8LAR7"/>
<protein>
    <submittedName>
        <fullName evidence="2">RNA-binding S4 domain-containing protein</fullName>
    </submittedName>
    <submittedName>
        <fullName evidence="3">S4-like RNA-binding protein</fullName>
    </submittedName>
</protein>
<dbReference type="Pfam" id="PF13275">
    <property type="entry name" value="S4_2"/>
    <property type="match status" value="1"/>
</dbReference>
<proteinExistence type="predicted"/>
<dbReference type="Proteomes" id="UP001058569">
    <property type="component" value="Chromosome"/>
</dbReference>
<dbReference type="RefSeq" id="WP_126118203.1">
    <property type="nucleotide sequence ID" value="NZ_CP101806.1"/>
</dbReference>
<dbReference type="Proteomes" id="UP000280036">
    <property type="component" value="Unassembled WGS sequence"/>
</dbReference>
<reference evidence="3 4" key="1">
    <citation type="submission" date="2018-12" db="EMBL/GenBank/DDBJ databases">
        <authorList>
            <consortium name="Pathogen Informatics"/>
        </authorList>
    </citation>
    <scope>NUCLEOTIDE SEQUENCE [LARGE SCALE GENOMIC DNA]</scope>
    <source>
        <strain evidence="3 4">NCTC10126</strain>
    </source>
</reference>
<dbReference type="InterPro" id="IPR036986">
    <property type="entry name" value="S4_RNA-bd_sf"/>
</dbReference>
<keyword evidence="5" id="KW-1185">Reference proteome</keyword>
<evidence type="ECO:0000256" key="1">
    <source>
        <dbReference type="PROSITE-ProRule" id="PRU00182"/>
    </source>
</evidence>
<name>A0A3P8LAR7_9BACT</name>
<accession>A0A3P8LAR7</accession>
<dbReference type="OrthoDB" id="384916at2"/>
<evidence type="ECO:0000313" key="2">
    <source>
        <dbReference type="EMBL" id="UUD35255.1"/>
    </source>
</evidence>
<evidence type="ECO:0000313" key="5">
    <source>
        <dbReference type="Proteomes" id="UP001058569"/>
    </source>
</evidence>
<dbReference type="GO" id="GO:0003723">
    <property type="term" value="F:RNA binding"/>
    <property type="evidence" value="ECO:0007669"/>
    <property type="project" value="UniProtKB-KW"/>
</dbReference>
<dbReference type="EMBL" id="UZVY01000001">
    <property type="protein sequence ID" value="VDR41961.1"/>
    <property type="molecule type" value="Genomic_DNA"/>
</dbReference>
<organism evidence="3 4">
    <name type="scientific">Mycoplasmopsis caviae</name>
    <dbReference type="NCBI Taxonomy" id="55603"/>
    <lineage>
        <taxon>Bacteria</taxon>
        <taxon>Bacillati</taxon>
        <taxon>Mycoplasmatota</taxon>
        <taxon>Mycoplasmoidales</taxon>
        <taxon>Metamycoplasmataceae</taxon>
        <taxon>Mycoplasmopsis</taxon>
    </lineage>
</organism>